<feature type="transmembrane region" description="Helical" evidence="8">
    <location>
        <begin position="200"/>
        <end position="220"/>
    </location>
</feature>
<evidence type="ECO:0000256" key="3">
    <source>
        <dbReference type="ARBA" id="ARBA00022448"/>
    </source>
</evidence>
<gene>
    <name evidence="9" type="ORF">DPPLL_36960</name>
</gene>
<dbReference type="InterPro" id="IPR038770">
    <property type="entry name" value="Na+/solute_symporter_sf"/>
</dbReference>
<feature type="transmembrane region" description="Helical" evidence="8">
    <location>
        <begin position="227"/>
        <end position="248"/>
    </location>
</feature>
<keyword evidence="7 8" id="KW-0472">Membrane</keyword>
<protein>
    <recommendedName>
        <fullName evidence="11">AEC family transporter</fullName>
    </recommendedName>
</protein>
<feature type="transmembrane region" description="Helical" evidence="8">
    <location>
        <begin position="62"/>
        <end position="83"/>
    </location>
</feature>
<comment type="similarity">
    <text evidence="2">Belongs to the auxin efflux carrier (TC 2.A.69) family.</text>
</comment>
<evidence type="ECO:0008006" key="11">
    <source>
        <dbReference type="Google" id="ProtNLM"/>
    </source>
</evidence>
<feature type="transmembrane region" description="Helical" evidence="8">
    <location>
        <begin position="103"/>
        <end position="121"/>
    </location>
</feature>
<keyword evidence="6 8" id="KW-1133">Transmembrane helix</keyword>
<organism evidence="9 10">
    <name type="scientific">Desulfofustis limnaeus</name>
    <dbReference type="NCBI Taxonomy" id="2740163"/>
    <lineage>
        <taxon>Bacteria</taxon>
        <taxon>Pseudomonadati</taxon>
        <taxon>Thermodesulfobacteriota</taxon>
        <taxon>Desulfobulbia</taxon>
        <taxon>Desulfobulbales</taxon>
        <taxon>Desulfocapsaceae</taxon>
        <taxon>Desulfofustis</taxon>
    </lineage>
</organism>
<dbReference type="PANTHER" id="PTHR36838:SF4">
    <property type="entry name" value="AUXIN EFFLUX CARRIER FAMILY PROTEIN"/>
    <property type="match status" value="1"/>
</dbReference>
<keyword evidence="5 8" id="KW-0812">Transmembrane</keyword>
<evidence type="ECO:0000256" key="8">
    <source>
        <dbReference type="SAM" id="Phobius"/>
    </source>
</evidence>
<evidence type="ECO:0000256" key="1">
    <source>
        <dbReference type="ARBA" id="ARBA00004651"/>
    </source>
</evidence>
<feature type="transmembrane region" description="Helical" evidence="8">
    <location>
        <begin position="285"/>
        <end position="305"/>
    </location>
</feature>
<reference evidence="9 10" key="1">
    <citation type="submission" date="2022-01" db="EMBL/GenBank/DDBJ databases">
        <title>Desulfofustis limnae sp. nov., a novel mesophilic sulfate-reducing bacterium isolated from marsh soil.</title>
        <authorList>
            <person name="Watanabe M."/>
            <person name="Takahashi A."/>
            <person name="Kojima H."/>
            <person name="Fukui M."/>
        </authorList>
    </citation>
    <scope>NUCLEOTIDE SEQUENCE [LARGE SCALE GENOMIC DNA]</scope>
    <source>
        <strain evidence="9 10">PPLL</strain>
    </source>
</reference>
<dbReference type="Proteomes" id="UP000830055">
    <property type="component" value="Chromosome"/>
</dbReference>
<sequence length="306" mass="32562">MIVLNALFPIFSLLFLGSMLRSRGLTTAAFLKTADRLVYYIFFPIMLFWKVGSAPQGSGDQWQFIGATMVAVVIAFCLSILLIRILPVAPFQAGTFSQSCYRFNTYIGVAVIMNSLGSAGIGYYGVMIAMVIPLINVGAVTVLIWYSGVAADSREKGRIVLRALLANPLIIGCVLGALFARFGGGHFPVFIDNSLQLMSMVTLPLALLSIGGALSFRGVFRHLPLSLVAAAVKLAALPLIGAAVYGWFGVAGVAWQTGMIFFCLPTSTAIYVLSSQLNSDTELASAAIVISTLLSFAPLSVVLLLS</sequence>
<feature type="transmembrane region" description="Helical" evidence="8">
    <location>
        <begin position="6"/>
        <end position="25"/>
    </location>
</feature>
<dbReference type="Pfam" id="PF03547">
    <property type="entry name" value="Mem_trans"/>
    <property type="match status" value="1"/>
</dbReference>
<feature type="transmembrane region" description="Helical" evidence="8">
    <location>
        <begin position="37"/>
        <end position="56"/>
    </location>
</feature>
<keyword evidence="10" id="KW-1185">Reference proteome</keyword>
<evidence type="ECO:0000256" key="6">
    <source>
        <dbReference type="ARBA" id="ARBA00022989"/>
    </source>
</evidence>
<name>A0ABM7WEE2_9BACT</name>
<feature type="transmembrane region" description="Helical" evidence="8">
    <location>
        <begin position="254"/>
        <end position="273"/>
    </location>
</feature>
<dbReference type="EMBL" id="AP025516">
    <property type="protein sequence ID" value="BDD89331.1"/>
    <property type="molecule type" value="Genomic_DNA"/>
</dbReference>
<evidence type="ECO:0000256" key="4">
    <source>
        <dbReference type="ARBA" id="ARBA00022475"/>
    </source>
</evidence>
<dbReference type="InterPro" id="IPR004776">
    <property type="entry name" value="Mem_transp_PIN-like"/>
</dbReference>
<feature type="transmembrane region" description="Helical" evidence="8">
    <location>
        <begin position="159"/>
        <end position="180"/>
    </location>
</feature>
<dbReference type="RefSeq" id="WP_284152639.1">
    <property type="nucleotide sequence ID" value="NZ_AP025516.1"/>
</dbReference>
<evidence type="ECO:0000256" key="5">
    <source>
        <dbReference type="ARBA" id="ARBA00022692"/>
    </source>
</evidence>
<comment type="subcellular location">
    <subcellularLocation>
        <location evidence="1">Cell membrane</location>
        <topology evidence="1">Multi-pass membrane protein</topology>
    </subcellularLocation>
</comment>
<accession>A0ABM7WEE2</accession>
<proteinExistence type="inferred from homology"/>
<keyword evidence="3" id="KW-0813">Transport</keyword>
<evidence type="ECO:0000313" key="10">
    <source>
        <dbReference type="Proteomes" id="UP000830055"/>
    </source>
</evidence>
<dbReference type="Gene3D" id="1.20.1530.20">
    <property type="match status" value="1"/>
</dbReference>
<feature type="transmembrane region" description="Helical" evidence="8">
    <location>
        <begin position="127"/>
        <end position="147"/>
    </location>
</feature>
<dbReference type="PANTHER" id="PTHR36838">
    <property type="entry name" value="AUXIN EFFLUX CARRIER FAMILY PROTEIN"/>
    <property type="match status" value="1"/>
</dbReference>
<evidence type="ECO:0000256" key="2">
    <source>
        <dbReference type="ARBA" id="ARBA00010145"/>
    </source>
</evidence>
<evidence type="ECO:0000313" key="9">
    <source>
        <dbReference type="EMBL" id="BDD89331.1"/>
    </source>
</evidence>
<evidence type="ECO:0000256" key="7">
    <source>
        <dbReference type="ARBA" id="ARBA00023136"/>
    </source>
</evidence>
<keyword evidence="4" id="KW-1003">Cell membrane</keyword>